<feature type="region of interest" description="Disordered" evidence="1">
    <location>
        <begin position="237"/>
        <end position="256"/>
    </location>
</feature>
<dbReference type="InterPro" id="IPR036869">
    <property type="entry name" value="J_dom_sf"/>
</dbReference>
<dbReference type="SMART" id="SM00271">
    <property type="entry name" value="DnaJ"/>
    <property type="match status" value="1"/>
</dbReference>
<dbReference type="Gene3D" id="1.10.287.110">
    <property type="entry name" value="DnaJ domain"/>
    <property type="match status" value="1"/>
</dbReference>
<dbReference type="CDD" id="cd06257">
    <property type="entry name" value="DnaJ"/>
    <property type="match status" value="1"/>
</dbReference>
<sequence>MEHPFFTTAATRAEALRWLTIAEKLLSARDLLGSKSFATRARESDPTLAPADEILAVVDTLLAGDRRIGNNQPDWYAILRLTPAQGRDSELIANQYRGLVLLLNPQSNKFPFAEQAFRLVIEAWSVLSNPARKSLYDKELAFYLQPQQHQPDPFNEPIPALQQNFIFFGGGGASSVAQPQVHGGGSSSGFGASHYAQVQQVHGQPQVDPVVGQEQLDGKQKESQEIYSNISDKSIHDDVNESENVGETIEDEEDVERMDLEEERVDSPEDNDVSTFWTACPYCYYLYEYPRLYVDCTLRCQNCRSAFQAVVIPSPPPIVDGQEGYFCCWGFLPMGFSMENWEKNKGAASAWTPFSPMFTCPQMVNNASKKAGGRKSSAPRVYVDDDEVFVEISGSSESYGDWQDDREKKRKNKGKNVIGKEATTTPGGSARKVLPDIGKNVNVAEAIESPHGVEMPNKTTGEPSEMAVTANARKQPGKVAKNFGS</sequence>
<organism evidence="3">
    <name type="scientific">Sesamum radiatum</name>
    <name type="common">Black benniseed</name>
    <dbReference type="NCBI Taxonomy" id="300843"/>
    <lineage>
        <taxon>Eukaryota</taxon>
        <taxon>Viridiplantae</taxon>
        <taxon>Streptophyta</taxon>
        <taxon>Embryophyta</taxon>
        <taxon>Tracheophyta</taxon>
        <taxon>Spermatophyta</taxon>
        <taxon>Magnoliopsida</taxon>
        <taxon>eudicotyledons</taxon>
        <taxon>Gunneridae</taxon>
        <taxon>Pentapetalae</taxon>
        <taxon>asterids</taxon>
        <taxon>lamiids</taxon>
        <taxon>Lamiales</taxon>
        <taxon>Pedaliaceae</taxon>
        <taxon>Sesamum</taxon>
    </lineage>
</organism>
<dbReference type="InterPro" id="IPR001623">
    <property type="entry name" value="DnaJ_domain"/>
</dbReference>
<dbReference type="Pfam" id="PF23551">
    <property type="entry name" value="Zn_ribbon_20"/>
    <property type="match status" value="1"/>
</dbReference>
<reference evidence="3" key="1">
    <citation type="submission" date="2020-06" db="EMBL/GenBank/DDBJ databases">
        <authorList>
            <person name="Li T."/>
            <person name="Hu X."/>
            <person name="Zhang T."/>
            <person name="Song X."/>
            <person name="Zhang H."/>
            <person name="Dai N."/>
            <person name="Sheng W."/>
            <person name="Hou X."/>
            <person name="Wei L."/>
        </authorList>
    </citation>
    <scope>NUCLEOTIDE SEQUENCE</scope>
    <source>
        <strain evidence="3">G02</strain>
        <tissue evidence="3">Leaf</tissue>
    </source>
</reference>
<evidence type="ECO:0000313" key="3">
    <source>
        <dbReference type="EMBL" id="KAL0384415.1"/>
    </source>
</evidence>
<accession>A0AAW2RW22</accession>
<feature type="region of interest" description="Disordered" evidence="1">
    <location>
        <begin position="396"/>
        <end position="434"/>
    </location>
</feature>
<proteinExistence type="predicted"/>
<comment type="caution">
    <text evidence="3">The sequence shown here is derived from an EMBL/GenBank/DDBJ whole genome shotgun (WGS) entry which is preliminary data.</text>
</comment>
<dbReference type="InterPro" id="IPR053052">
    <property type="entry name" value="Imprinting_Balance_Reg"/>
</dbReference>
<protein>
    <recommendedName>
        <fullName evidence="2">J domain-containing protein</fullName>
    </recommendedName>
</protein>
<name>A0AAW2RW22_SESRA</name>
<dbReference type="EMBL" id="JACGWJ010000012">
    <property type="protein sequence ID" value="KAL0384415.1"/>
    <property type="molecule type" value="Genomic_DNA"/>
</dbReference>
<dbReference type="PROSITE" id="PS50076">
    <property type="entry name" value="DNAJ_2"/>
    <property type="match status" value="1"/>
</dbReference>
<evidence type="ECO:0000256" key="1">
    <source>
        <dbReference type="SAM" id="MobiDB-lite"/>
    </source>
</evidence>
<dbReference type="AlphaFoldDB" id="A0AAW2RW22"/>
<gene>
    <name evidence="3" type="ORF">Sradi_2835800</name>
</gene>
<dbReference type="InterPro" id="IPR056988">
    <property type="entry name" value="Zn_ribbon_pln"/>
</dbReference>
<feature type="domain" description="J" evidence="2">
    <location>
        <begin position="74"/>
        <end position="140"/>
    </location>
</feature>
<dbReference type="SUPFAM" id="SSF46565">
    <property type="entry name" value="Chaperone J-domain"/>
    <property type="match status" value="1"/>
</dbReference>
<dbReference type="PANTHER" id="PTHR45496">
    <property type="entry name" value="CHAPERONE DNAJ-DOMAIN SUPERFAMILY PROTEIN"/>
    <property type="match status" value="1"/>
</dbReference>
<reference evidence="3" key="2">
    <citation type="journal article" date="2024" name="Plant">
        <title>Genomic evolution and insights into agronomic trait innovations of Sesamum species.</title>
        <authorList>
            <person name="Miao H."/>
            <person name="Wang L."/>
            <person name="Qu L."/>
            <person name="Liu H."/>
            <person name="Sun Y."/>
            <person name="Le M."/>
            <person name="Wang Q."/>
            <person name="Wei S."/>
            <person name="Zheng Y."/>
            <person name="Lin W."/>
            <person name="Duan Y."/>
            <person name="Cao H."/>
            <person name="Xiong S."/>
            <person name="Wang X."/>
            <person name="Wei L."/>
            <person name="Li C."/>
            <person name="Ma Q."/>
            <person name="Ju M."/>
            <person name="Zhao R."/>
            <person name="Li G."/>
            <person name="Mu C."/>
            <person name="Tian Q."/>
            <person name="Mei H."/>
            <person name="Zhang T."/>
            <person name="Gao T."/>
            <person name="Zhang H."/>
        </authorList>
    </citation>
    <scope>NUCLEOTIDE SEQUENCE</scope>
    <source>
        <strain evidence="3">G02</strain>
    </source>
</reference>
<dbReference type="PANTHER" id="PTHR45496:SF19">
    <property type="entry name" value="J DOMAIN-CONTAINING PROTEIN"/>
    <property type="match status" value="1"/>
</dbReference>
<evidence type="ECO:0000259" key="2">
    <source>
        <dbReference type="PROSITE" id="PS50076"/>
    </source>
</evidence>
<dbReference type="Pfam" id="PF00226">
    <property type="entry name" value="DnaJ"/>
    <property type="match status" value="1"/>
</dbReference>